<organism evidence="1">
    <name type="scientific">Anguilla anguilla</name>
    <name type="common">European freshwater eel</name>
    <name type="synonym">Muraena anguilla</name>
    <dbReference type="NCBI Taxonomy" id="7936"/>
    <lineage>
        <taxon>Eukaryota</taxon>
        <taxon>Metazoa</taxon>
        <taxon>Chordata</taxon>
        <taxon>Craniata</taxon>
        <taxon>Vertebrata</taxon>
        <taxon>Euteleostomi</taxon>
        <taxon>Actinopterygii</taxon>
        <taxon>Neopterygii</taxon>
        <taxon>Teleostei</taxon>
        <taxon>Anguilliformes</taxon>
        <taxon>Anguillidae</taxon>
        <taxon>Anguilla</taxon>
    </lineage>
</organism>
<proteinExistence type="predicted"/>
<reference evidence="1" key="2">
    <citation type="journal article" date="2015" name="Fish Shellfish Immunol.">
        <title>Early steps in the European eel (Anguilla anguilla)-Vibrio vulnificus interaction in the gills: Role of the RtxA13 toxin.</title>
        <authorList>
            <person name="Callol A."/>
            <person name="Pajuelo D."/>
            <person name="Ebbesson L."/>
            <person name="Teles M."/>
            <person name="MacKenzie S."/>
            <person name="Amaro C."/>
        </authorList>
    </citation>
    <scope>NUCLEOTIDE SEQUENCE</scope>
</reference>
<accession>A0A0E9SYV1</accession>
<dbReference type="EMBL" id="GBXM01062086">
    <property type="protein sequence ID" value="JAH46491.1"/>
    <property type="molecule type" value="Transcribed_RNA"/>
</dbReference>
<evidence type="ECO:0000313" key="1">
    <source>
        <dbReference type="EMBL" id="JAH46491.1"/>
    </source>
</evidence>
<name>A0A0E9SYV1_ANGAN</name>
<protein>
    <submittedName>
        <fullName evidence="1">Uncharacterized protein</fullName>
    </submittedName>
</protein>
<sequence>MLEQHMKSLPLTPLCVSLAVVCSVKEAD</sequence>
<reference evidence="1" key="1">
    <citation type="submission" date="2014-11" db="EMBL/GenBank/DDBJ databases">
        <authorList>
            <person name="Amaro Gonzalez C."/>
        </authorList>
    </citation>
    <scope>NUCLEOTIDE SEQUENCE</scope>
</reference>
<dbReference type="AlphaFoldDB" id="A0A0E9SYV1"/>